<gene>
    <name evidence="1" type="ORF">NEILACOT_03609</name>
</gene>
<accession>D0W7V9</accession>
<dbReference type="EMBL" id="ACEQ02000006">
    <property type="protein sequence ID" value="EEZ76287.1"/>
    <property type="molecule type" value="Genomic_DNA"/>
</dbReference>
<protein>
    <submittedName>
        <fullName evidence="1">Uncharacterized protein</fullName>
    </submittedName>
</protein>
<comment type="caution">
    <text evidence="1">The sequence shown here is derived from an EMBL/GenBank/DDBJ whole genome shotgun (WGS) entry which is preliminary data.</text>
</comment>
<proteinExistence type="predicted"/>
<sequence>MKHPANQFVGCLTFKTSMRFMRCAVRDFIRQRHCNYRCKKTQMNQGPPHQLL</sequence>
<dbReference type="Proteomes" id="UP000003843">
    <property type="component" value="Unassembled WGS sequence"/>
</dbReference>
<dbReference type="AlphaFoldDB" id="D0W7V9"/>
<name>D0W7V9_NEILA</name>
<evidence type="ECO:0000313" key="1">
    <source>
        <dbReference type="EMBL" id="EEZ76287.1"/>
    </source>
</evidence>
<organism evidence="1 2">
    <name type="scientific">Neisseria lactamica ATCC 23970</name>
    <dbReference type="NCBI Taxonomy" id="546265"/>
    <lineage>
        <taxon>Bacteria</taxon>
        <taxon>Pseudomonadati</taxon>
        <taxon>Pseudomonadota</taxon>
        <taxon>Betaproteobacteria</taxon>
        <taxon>Neisseriales</taxon>
        <taxon>Neisseriaceae</taxon>
        <taxon>Neisseria</taxon>
    </lineage>
</organism>
<reference evidence="1 2" key="1">
    <citation type="submission" date="2009-10" db="EMBL/GenBank/DDBJ databases">
        <authorList>
            <person name="Weinstock G."/>
            <person name="Sodergren E."/>
            <person name="Clifton S."/>
            <person name="Fulton L."/>
            <person name="Fulton B."/>
            <person name="Courtney L."/>
            <person name="Fronick C."/>
            <person name="Harrison M."/>
            <person name="Strong C."/>
            <person name="Farmer C."/>
            <person name="Delahaunty K."/>
            <person name="Markovic C."/>
            <person name="Hall O."/>
            <person name="Minx P."/>
            <person name="Tomlinson C."/>
            <person name="Mitreva M."/>
            <person name="Nelson J."/>
            <person name="Hou S."/>
            <person name="Wollam A."/>
            <person name="Pepin K.H."/>
            <person name="Johnson M."/>
            <person name="Bhonagiri V."/>
            <person name="Nash W.E."/>
            <person name="Warren W."/>
            <person name="Chinwalla A."/>
            <person name="Mardis E.R."/>
            <person name="Wilson R.K."/>
        </authorList>
    </citation>
    <scope>NUCLEOTIDE SEQUENCE [LARGE SCALE GENOMIC DNA]</scope>
    <source>
        <strain evidence="1 2">ATCC 23970</strain>
    </source>
</reference>
<evidence type="ECO:0000313" key="2">
    <source>
        <dbReference type="Proteomes" id="UP000003843"/>
    </source>
</evidence>